<dbReference type="InterPro" id="IPR018356">
    <property type="entry name" value="Tscrpt_reg_HTH_DeoR_CS"/>
</dbReference>
<dbReference type="InterPro" id="IPR014036">
    <property type="entry name" value="DeoR-like_C"/>
</dbReference>
<evidence type="ECO:0000313" key="6">
    <source>
        <dbReference type="Proteomes" id="UP000016649"/>
    </source>
</evidence>
<comment type="caution">
    <text evidence="5">The sequence shown here is derived from an EMBL/GenBank/DDBJ whole genome shotgun (WGS) entry which is preliminary data.</text>
</comment>
<dbReference type="PRINTS" id="PR00037">
    <property type="entry name" value="HTHLACR"/>
</dbReference>
<evidence type="ECO:0000313" key="5">
    <source>
        <dbReference type="EMBL" id="ERJ93231.1"/>
    </source>
</evidence>
<dbReference type="SMART" id="SM01134">
    <property type="entry name" value="DeoRC"/>
    <property type="match status" value="1"/>
</dbReference>
<accession>A0ABN0NZ23</accession>
<proteinExistence type="predicted"/>
<keyword evidence="6" id="KW-1185">Reference proteome</keyword>
<dbReference type="Gene3D" id="1.10.10.10">
    <property type="entry name" value="Winged helix-like DNA-binding domain superfamily/Winged helix DNA-binding domain"/>
    <property type="match status" value="1"/>
</dbReference>
<dbReference type="PANTHER" id="PTHR30363">
    <property type="entry name" value="HTH-TYPE TRANSCRIPTIONAL REGULATOR SRLR-RELATED"/>
    <property type="match status" value="1"/>
</dbReference>
<dbReference type="InterPro" id="IPR050313">
    <property type="entry name" value="Carb_Metab_HTH_regulators"/>
</dbReference>
<gene>
    <name evidence="5" type="ORF">HMPREF9193_01232</name>
</gene>
<organism evidence="5 6">
    <name type="scientific">Treponema lecithinolyticum ATCC 700332</name>
    <dbReference type="NCBI Taxonomy" id="1321815"/>
    <lineage>
        <taxon>Bacteria</taxon>
        <taxon>Pseudomonadati</taxon>
        <taxon>Spirochaetota</taxon>
        <taxon>Spirochaetia</taxon>
        <taxon>Spirochaetales</taxon>
        <taxon>Treponemataceae</taxon>
        <taxon>Treponema</taxon>
    </lineage>
</organism>
<dbReference type="InterPro" id="IPR036388">
    <property type="entry name" value="WH-like_DNA-bd_sf"/>
</dbReference>
<dbReference type="SUPFAM" id="SSF100950">
    <property type="entry name" value="NagB/RpiA/CoA transferase-like"/>
    <property type="match status" value="1"/>
</dbReference>
<keyword evidence="1" id="KW-0805">Transcription regulation</keyword>
<dbReference type="PANTHER" id="PTHR30363:SF44">
    <property type="entry name" value="AGA OPERON TRANSCRIPTIONAL REPRESSOR-RELATED"/>
    <property type="match status" value="1"/>
</dbReference>
<dbReference type="PROSITE" id="PS00894">
    <property type="entry name" value="HTH_DEOR_1"/>
    <property type="match status" value="1"/>
</dbReference>
<dbReference type="Gene3D" id="3.40.50.1360">
    <property type="match status" value="1"/>
</dbReference>
<dbReference type="SMART" id="SM00420">
    <property type="entry name" value="HTH_DEOR"/>
    <property type="match status" value="1"/>
</dbReference>
<sequence length="263" mass="28024">MAQTLIPAGRRAGILSEIKKRGFIGVDELSERFDVSVITIRRDLDLLEKEGALVRTHGGAVKSRTLTAEASYKEKDSVRQTIKAAIGDKAAELAKAGDTVFVNSGSTTFHVIRALSSIAGIKIVTNNIRAALEAENSSGAEIILIGGRYRKHTGCTVGDFAASLIERLNVSKTFIGADGITLKNGITSPSSEEAAITRMMIERTCGPVVVAADASKIGCVTAFFIAPVQKIDYLITDSAFDEELRDEFEQSGITIIKAETAGC</sequence>
<dbReference type="Proteomes" id="UP000016649">
    <property type="component" value="Unassembled WGS sequence"/>
</dbReference>
<dbReference type="InterPro" id="IPR036390">
    <property type="entry name" value="WH_DNA-bd_sf"/>
</dbReference>
<dbReference type="Pfam" id="PF08220">
    <property type="entry name" value="HTH_DeoR"/>
    <property type="match status" value="1"/>
</dbReference>
<evidence type="ECO:0000259" key="4">
    <source>
        <dbReference type="PROSITE" id="PS51000"/>
    </source>
</evidence>
<dbReference type="SUPFAM" id="SSF46785">
    <property type="entry name" value="Winged helix' DNA-binding domain"/>
    <property type="match status" value="1"/>
</dbReference>
<name>A0ABN0NZ23_TRELE</name>
<evidence type="ECO:0000256" key="1">
    <source>
        <dbReference type="ARBA" id="ARBA00023015"/>
    </source>
</evidence>
<evidence type="ECO:0000256" key="3">
    <source>
        <dbReference type="ARBA" id="ARBA00023163"/>
    </source>
</evidence>
<reference evidence="5 6" key="1">
    <citation type="submission" date="2013-08" db="EMBL/GenBank/DDBJ databases">
        <authorList>
            <person name="Weinstock G."/>
            <person name="Sodergren E."/>
            <person name="Wylie T."/>
            <person name="Fulton L."/>
            <person name="Fulton R."/>
            <person name="Fronick C."/>
            <person name="O'Laughlin M."/>
            <person name="Godfrey J."/>
            <person name="Miner T."/>
            <person name="Herter B."/>
            <person name="Appelbaum E."/>
            <person name="Cordes M."/>
            <person name="Lek S."/>
            <person name="Wollam A."/>
            <person name="Pepin K.H."/>
            <person name="Palsikar V.B."/>
            <person name="Mitreva M."/>
            <person name="Wilson R.K."/>
        </authorList>
    </citation>
    <scope>NUCLEOTIDE SEQUENCE [LARGE SCALE GENOMIC DNA]</scope>
    <source>
        <strain evidence="5 6">ATCC 700332</strain>
    </source>
</reference>
<dbReference type="RefSeq" id="WP_021687442.1">
    <property type="nucleotide sequence ID" value="NZ_KI260566.1"/>
</dbReference>
<dbReference type="PROSITE" id="PS51000">
    <property type="entry name" value="HTH_DEOR_2"/>
    <property type="match status" value="1"/>
</dbReference>
<feature type="domain" description="HTH deoR-type" evidence="4">
    <location>
        <begin position="7"/>
        <end position="62"/>
    </location>
</feature>
<keyword evidence="3" id="KW-0804">Transcription</keyword>
<protein>
    <submittedName>
        <fullName evidence="5">Transcriptional regulator, DeoR family</fullName>
    </submittedName>
</protein>
<dbReference type="InterPro" id="IPR001034">
    <property type="entry name" value="DeoR_HTH"/>
</dbReference>
<evidence type="ECO:0000256" key="2">
    <source>
        <dbReference type="ARBA" id="ARBA00023125"/>
    </source>
</evidence>
<dbReference type="EMBL" id="AWVH01000030">
    <property type="protein sequence ID" value="ERJ93231.1"/>
    <property type="molecule type" value="Genomic_DNA"/>
</dbReference>
<keyword evidence="2" id="KW-0238">DNA-binding</keyword>
<dbReference type="Pfam" id="PF00455">
    <property type="entry name" value="DeoRC"/>
    <property type="match status" value="1"/>
</dbReference>
<dbReference type="InterPro" id="IPR037171">
    <property type="entry name" value="NagB/RpiA_transferase-like"/>
</dbReference>